<dbReference type="PROSITE" id="PS00018">
    <property type="entry name" value="EF_HAND_1"/>
    <property type="match status" value="1"/>
</dbReference>
<dbReference type="GO" id="GO:0005509">
    <property type="term" value="F:calcium ion binding"/>
    <property type="evidence" value="ECO:0007669"/>
    <property type="project" value="InterPro"/>
</dbReference>
<organism evidence="4">
    <name type="scientific">Fundidesulfovibrio putealis</name>
    <dbReference type="NCBI Taxonomy" id="270496"/>
    <lineage>
        <taxon>Bacteria</taxon>
        <taxon>Pseudomonadati</taxon>
        <taxon>Thermodesulfobacteriota</taxon>
        <taxon>Desulfovibrionia</taxon>
        <taxon>Desulfovibrionales</taxon>
        <taxon>Desulfovibrionaceae</taxon>
        <taxon>Fundidesulfovibrio</taxon>
    </lineage>
</organism>
<name>A0A7C4AGU6_9BACT</name>
<feature type="chain" id="PRO_5028384540" evidence="2">
    <location>
        <begin position="24"/>
        <end position="98"/>
    </location>
</feature>
<dbReference type="Gene3D" id="1.10.238.10">
    <property type="entry name" value="EF-hand"/>
    <property type="match status" value="1"/>
</dbReference>
<keyword evidence="2" id="KW-0732">Signal</keyword>
<sequence length="98" mass="10443">MPRLTSCLCAAALALAVASPALAQDPAPRGEKAFQAADTNGDAKITRDEYLAEAKKRAEMRFLKLDANNDGVLTKDELLKPGKPRAPRPDKTQAPAAQ</sequence>
<reference evidence="4" key="1">
    <citation type="journal article" date="2020" name="mSystems">
        <title>Genome- and Community-Level Interaction Insights into Carbon Utilization and Element Cycling Functions of Hydrothermarchaeota in Hydrothermal Sediment.</title>
        <authorList>
            <person name="Zhou Z."/>
            <person name="Liu Y."/>
            <person name="Xu W."/>
            <person name="Pan J."/>
            <person name="Luo Z.H."/>
            <person name="Li M."/>
        </authorList>
    </citation>
    <scope>NUCLEOTIDE SEQUENCE [LARGE SCALE GENOMIC DNA]</scope>
    <source>
        <strain evidence="4">SpSt-413</strain>
    </source>
</reference>
<dbReference type="Pfam" id="PF13202">
    <property type="entry name" value="EF-hand_5"/>
    <property type="match status" value="2"/>
</dbReference>
<dbReference type="InterPro" id="IPR002048">
    <property type="entry name" value="EF_hand_dom"/>
</dbReference>
<evidence type="ECO:0000256" key="2">
    <source>
        <dbReference type="SAM" id="SignalP"/>
    </source>
</evidence>
<dbReference type="InterPro" id="IPR011992">
    <property type="entry name" value="EF-hand-dom_pair"/>
</dbReference>
<comment type="caution">
    <text evidence="4">The sequence shown here is derived from an EMBL/GenBank/DDBJ whole genome shotgun (WGS) entry which is preliminary data.</text>
</comment>
<evidence type="ECO:0000313" key="4">
    <source>
        <dbReference type="EMBL" id="HGG92397.1"/>
    </source>
</evidence>
<accession>A0A7C4AGU6</accession>
<feature type="domain" description="EF-hand" evidence="3">
    <location>
        <begin position="25"/>
        <end position="60"/>
    </location>
</feature>
<dbReference type="SUPFAM" id="SSF47473">
    <property type="entry name" value="EF-hand"/>
    <property type="match status" value="1"/>
</dbReference>
<gene>
    <name evidence="4" type="ORF">ENR59_05535</name>
</gene>
<evidence type="ECO:0000259" key="3">
    <source>
        <dbReference type="PROSITE" id="PS50222"/>
    </source>
</evidence>
<dbReference type="PROSITE" id="PS50222">
    <property type="entry name" value="EF_HAND_2"/>
    <property type="match status" value="1"/>
</dbReference>
<dbReference type="AlphaFoldDB" id="A0A7C4AGU6"/>
<protein>
    <submittedName>
        <fullName evidence="4">EF-hand domain-containing protein</fullName>
    </submittedName>
</protein>
<dbReference type="EMBL" id="DSRP01000383">
    <property type="protein sequence ID" value="HGG92397.1"/>
    <property type="molecule type" value="Genomic_DNA"/>
</dbReference>
<feature type="region of interest" description="Disordered" evidence="1">
    <location>
        <begin position="73"/>
        <end position="98"/>
    </location>
</feature>
<proteinExistence type="predicted"/>
<evidence type="ECO:0000256" key="1">
    <source>
        <dbReference type="SAM" id="MobiDB-lite"/>
    </source>
</evidence>
<dbReference type="InterPro" id="IPR018247">
    <property type="entry name" value="EF_Hand_1_Ca_BS"/>
</dbReference>
<feature type="signal peptide" evidence="2">
    <location>
        <begin position="1"/>
        <end position="23"/>
    </location>
</feature>